<reference evidence="6 7" key="1">
    <citation type="submission" date="2019-04" db="EMBL/GenBank/DDBJ databases">
        <authorList>
            <consortium name="Wellcome Sanger Institute Data Sharing"/>
        </authorList>
    </citation>
    <scope>NUCLEOTIDE SEQUENCE [LARGE SCALE GENOMIC DNA]</scope>
</reference>
<dbReference type="Pfam" id="PF00076">
    <property type="entry name" value="RRM_1"/>
    <property type="match status" value="2"/>
</dbReference>
<evidence type="ECO:0000256" key="2">
    <source>
        <dbReference type="ARBA" id="ARBA00022884"/>
    </source>
</evidence>
<proteinExistence type="predicted"/>
<accession>A0A8C9SLW3</accession>
<dbReference type="Ensembl" id="ENSSFOT00015036410.2">
    <property type="protein sequence ID" value="ENSSFOP00015036019.1"/>
    <property type="gene ID" value="ENSSFOG00015022929.2"/>
</dbReference>
<dbReference type="KEGG" id="sfm:108927946"/>
<dbReference type="Proteomes" id="UP000694397">
    <property type="component" value="Chromosome 12"/>
</dbReference>
<keyword evidence="2 3" id="KW-0694">RNA-binding</keyword>
<feature type="region of interest" description="Disordered" evidence="4">
    <location>
        <begin position="378"/>
        <end position="401"/>
    </location>
</feature>
<evidence type="ECO:0000313" key="6">
    <source>
        <dbReference type="Ensembl" id="ENSSFOP00015036019.1"/>
    </source>
</evidence>
<sequence>MGKVWRLQMYPQYSYYCPQYLSAKAPVAPSSQPMAPPSPSTNSSTNNSSSSSTAGWEQLSKTNLYIRGLPPATTDHDLVKLCQPYGKIVSTKAILDKTTNKCKGYGFVDFDSPAAAQKAVTALKTSGVQAQMAKQQEQDPTNLYISNLPLSMDEQELENMLKPFGQVISTRILRDSNGASRGVGFARMESTEKCDAVISHFNGKFIKTPPGVPAPSEPLLCKFADGGQKKRQSQSKYVQNGRGWSRDGEVRLAGMITYDPTTAAMQNGFYTSPYSIANRMIAQTPVSPYISPVSTYQVQNPSWVTHQPYIMQHPGAVLSPSMDHTMSLQPTSVMNPLTQQMNHLSLSSTGTFMPANTALQGAYIPQYAHMQTTAVQLEESSGQQQVEPPTDHSSYTYQQAQ</sequence>
<dbReference type="GO" id="GO:1990904">
    <property type="term" value="C:ribonucleoprotein complex"/>
    <property type="evidence" value="ECO:0007669"/>
    <property type="project" value="InterPro"/>
</dbReference>
<feature type="region of interest" description="Disordered" evidence="4">
    <location>
        <begin position="28"/>
        <end position="54"/>
    </location>
</feature>
<evidence type="ECO:0000256" key="3">
    <source>
        <dbReference type="PROSITE-ProRule" id="PRU00176"/>
    </source>
</evidence>
<dbReference type="InterPro" id="IPR034404">
    <property type="entry name" value="MSSP1_RRM1"/>
</dbReference>
<protein>
    <submittedName>
        <fullName evidence="6">RNA binding motif single stranded interacting protein 1</fullName>
    </submittedName>
</protein>
<dbReference type="FunFam" id="3.30.70.330:FF:000450">
    <property type="entry name" value="RNA binding motif, single stranded interacting protein 1a"/>
    <property type="match status" value="1"/>
</dbReference>
<dbReference type="SUPFAM" id="SSF54928">
    <property type="entry name" value="RNA-binding domain, RBD"/>
    <property type="match status" value="2"/>
</dbReference>
<dbReference type="GeneID" id="108927946"/>
<evidence type="ECO:0000256" key="1">
    <source>
        <dbReference type="ARBA" id="ARBA00022737"/>
    </source>
</evidence>
<dbReference type="InterPro" id="IPR000504">
    <property type="entry name" value="RRM_dom"/>
</dbReference>
<dbReference type="AlphaFoldDB" id="A0A8C9SLW3"/>
<dbReference type="CDD" id="cd12470">
    <property type="entry name" value="RRM1_MSSP1"/>
    <property type="match status" value="1"/>
</dbReference>
<gene>
    <name evidence="6" type="primary">RBMS1</name>
</gene>
<dbReference type="CDD" id="cd12473">
    <property type="entry name" value="RRM2_MSSP1"/>
    <property type="match status" value="1"/>
</dbReference>
<dbReference type="OrthoDB" id="271725at2759"/>
<keyword evidence="1" id="KW-0677">Repeat</keyword>
<organism evidence="6 7">
    <name type="scientific">Scleropages formosus</name>
    <name type="common">Asian bonytongue</name>
    <name type="synonym">Osteoglossum formosum</name>
    <dbReference type="NCBI Taxonomy" id="113540"/>
    <lineage>
        <taxon>Eukaryota</taxon>
        <taxon>Metazoa</taxon>
        <taxon>Chordata</taxon>
        <taxon>Craniata</taxon>
        <taxon>Vertebrata</taxon>
        <taxon>Euteleostomi</taxon>
        <taxon>Actinopterygii</taxon>
        <taxon>Neopterygii</taxon>
        <taxon>Teleostei</taxon>
        <taxon>Osteoglossocephala</taxon>
        <taxon>Osteoglossomorpha</taxon>
        <taxon>Osteoglossiformes</taxon>
        <taxon>Osteoglossidae</taxon>
        <taxon>Scleropages</taxon>
    </lineage>
</organism>
<evidence type="ECO:0000259" key="5">
    <source>
        <dbReference type="PROSITE" id="PS50102"/>
    </source>
</evidence>
<dbReference type="CTD" id="100333618"/>
<feature type="domain" description="RRM" evidence="5">
    <location>
        <begin position="62"/>
        <end position="135"/>
    </location>
</feature>
<dbReference type="InterPro" id="IPR002343">
    <property type="entry name" value="Hud_Sxl_RNA"/>
</dbReference>
<dbReference type="FunFam" id="3.30.70.330:FF:000014">
    <property type="entry name" value="RNA-binding motif, single-stranded-interacting protein 3 isoform 1"/>
    <property type="match status" value="1"/>
</dbReference>
<dbReference type="InterPro" id="IPR035979">
    <property type="entry name" value="RBD_domain_sf"/>
</dbReference>
<dbReference type="InterPro" id="IPR012677">
    <property type="entry name" value="Nucleotide-bd_a/b_plait_sf"/>
</dbReference>
<reference evidence="6" key="3">
    <citation type="submission" date="2025-09" db="UniProtKB">
        <authorList>
            <consortium name="Ensembl"/>
        </authorList>
    </citation>
    <scope>IDENTIFICATION</scope>
</reference>
<reference evidence="6" key="2">
    <citation type="submission" date="2025-08" db="UniProtKB">
        <authorList>
            <consortium name="Ensembl"/>
        </authorList>
    </citation>
    <scope>IDENTIFICATION</scope>
</reference>
<keyword evidence="7" id="KW-1185">Reference proteome</keyword>
<dbReference type="GO" id="GO:0003723">
    <property type="term" value="F:RNA binding"/>
    <property type="evidence" value="ECO:0007669"/>
    <property type="project" value="UniProtKB-UniRule"/>
</dbReference>
<feature type="compositionally biased region" description="Low complexity" evidence="4">
    <location>
        <begin position="40"/>
        <end position="53"/>
    </location>
</feature>
<dbReference type="SMART" id="SM00360">
    <property type="entry name" value="RRM"/>
    <property type="match status" value="2"/>
</dbReference>
<evidence type="ECO:0000256" key="4">
    <source>
        <dbReference type="SAM" id="MobiDB-lite"/>
    </source>
</evidence>
<dbReference type="Gene3D" id="3.30.70.330">
    <property type="match status" value="2"/>
</dbReference>
<dbReference type="PROSITE" id="PS50102">
    <property type="entry name" value="RRM"/>
    <property type="match status" value="2"/>
</dbReference>
<dbReference type="PRINTS" id="PR00961">
    <property type="entry name" value="HUDSXLRNA"/>
</dbReference>
<dbReference type="GeneTree" id="ENSGT00940000156082"/>
<feature type="domain" description="RRM" evidence="5">
    <location>
        <begin position="141"/>
        <end position="226"/>
    </location>
</feature>
<dbReference type="PANTHER" id="PTHR24012">
    <property type="entry name" value="RNA BINDING PROTEIN"/>
    <property type="match status" value="1"/>
</dbReference>
<name>A0A8C9SLW3_SCLFO</name>
<evidence type="ECO:0000313" key="7">
    <source>
        <dbReference type="Proteomes" id="UP000694397"/>
    </source>
</evidence>